<proteinExistence type="inferred from homology"/>
<dbReference type="InterPro" id="IPR003819">
    <property type="entry name" value="TauD/TfdA-like"/>
</dbReference>
<dbReference type="Pfam" id="PF02668">
    <property type="entry name" value="TauD"/>
    <property type="match status" value="1"/>
</dbReference>
<evidence type="ECO:0000256" key="3">
    <source>
        <dbReference type="ARBA" id="ARBA00022964"/>
    </source>
</evidence>
<dbReference type="InterPro" id="IPR051323">
    <property type="entry name" value="AtsK-like"/>
</dbReference>
<comment type="similarity">
    <text evidence="1">Belongs to the TfdA dioxygenase family.</text>
</comment>
<keyword evidence="2" id="KW-0479">Metal-binding</keyword>
<dbReference type="EMBL" id="JFYZ01000001">
    <property type="protein sequence ID" value="EZP84262.1"/>
    <property type="molecule type" value="Genomic_DNA"/>
</dbReference>
<dbReference type="AlphaFoldDB" id="A0A031K6N9"/>
<dbReference type="PANTHER" id="PTHR30468:SF1">
    <property type="entry name" value="ALPHA-KETOGLUTARATE-DEPENDENT SULFONATE DIOXYGENASE"/>
    <property type="match status" value="1"/>
</dbReference>
<feature type="domain" description="TauD/TfdA-like" evidence="6">
    <location>
        <begin position="17"/>
        <end position="275"/>
    </location>
</feature>
<evidence type="ECO:0000256" key="5">
    <source>
        <dbReference type="ARBA" id="ARBA00023004"/>
    </source>
</evidence>
<dbReference type="PANTHER" id="PTHR30468">
    <property type="entry name" value="ALPHA-KETOGLUTARATE-DEPENDENT SULFONATE DIOXYGENASE"/>
    <property type="match status" value="1"/>
</dbReference>
<name>A0A031K6N9_9SPHN</name>
<dbReference type="GO" id="GO:0005737">
    <property type="term" value="C:cytoplasm"/>
    <property type="evidence" value="ECO:0007669"/>
    <property type="project" value="TreeGrafter"/>
</dbReference>
<keyword evidence="4" id="KW-0560">Oxidoreductase</keyword>
<dbReference type="InterPro" id="IPR042098">
    <property type="entry name" value="TauD-like_sf"/>
</dbReference>
<keyword evidence="5" id="KW-0408">Iron</keyword>
<dbReference type="Proteomes" id="UP000024329">
    <property type="component" value="Unassembled WGS sequence"/>
</dbReference>
<gene>
    <name evidence="7" type="ORF">BV97_00013</name>
</gene>
<evidence type="ECO:0000256" key="1">
    <source>
        <dbReference type="ARBA" id="ARBA00005896"/>
    </source>
</evidence>
<dbReference type="Gene3D" id="3.60.130.10">
    <property type="entry name" value="Clavaminate synthase-like"/>
    <property type="match status" value="1"/>
</dbReference>
<reference evidence="7 8" key="1">
    <citation type="submission" date="2014-03" db="EMBL/GenBank/DDBJ databases">
        <title>Whole genome sequence of Novosphingobium resinovorum KF1.</title>
        <authorList>
            <person name="Gan H.M."/>
            <person name="Gan H.Y."/>
            <person name="Chew T.H."/>
            <person name="Savka M.A."/>
        </authorList>
    </citation>
    <scope>NUCLEOTIDE SEQUENCE [LARGE SCALE GENOMIC DNA]</scope>
    <source>
        <strain evidence="7 8">KF1</strain>
    </source>
</reference>
<dbReference type="STRING" id="158500.BES08_00350"/>
<dbReference type="eggNOG" id="COG2175">
    <property type="taxonomic scope" value="Bacteria"/>
</dbReference>
<accession>A0A031K6N9</accession>
<comment type="caution">
    <text evidence="7">The sequence shown here is derived from an EMBL/GenBank/DDBJ whole genome shotgun (WGS) entry which is preliminary data.</text>
</comment>
<evidence type="ECO:0000313" key="8">
    <source>
        <dbReference type="Proteomes" id="UP000024329"/>
    </source>
</evidence>
<keyword evidence="3 7" id="KW-0223">Dioxygenase</keyword>
<dbReference type="GO" id="GO:0046872">
    <property type="term" value="F:metal ion binding"/>
    <property type="evidence" value="ECO:0007669"/>
    <property type="project" value="UniProtKB-KW"/>
</dbReference>
<dbReference type="SUPFAM" id="SSF51197">
    <property type="entry name" value="Clavaminate synthase-like"/>
    <property type="match status" value="1"/>
</dbReference>
<dbReference type="RefSeq" id="WP_036522321.1">
    <property type="nucleotide sequence ID" value="NZ_JFYZ01000001.1"/>
</dbReference>
<evidence type="ECO:0000259" key="6">
    <source>
        <dbReference type="Pfam" id="PF02668"/>
    </source>
</evidence>
<dbReference type="PATRIC" id="fig|158500.4.peg.14"/>
<evidence type="ECO:0000313" key="7">
    <source>
        <dbReference type="EMBL" id="EZP84262.1"/>
    </source>
</evidence>
<protein>
    <submittedName>
        <fullName evidence="7">Taurine dioxygenase</fullName>
    </submittedName>
</protein>
<evidence type="ECO:0000256" key="4">
    <source>
        <dbReference type="ARBA" id="ARBA00023002"/>
    </source>
</evidence>
<sequence length="286" mass="32430">MATSASTFDTANAGLVIRPVQPTIGAEIEGVDLSKPLTDELRAAIRAAVLKWKVVFFRDQSIDDAQQAAFAANFGPLYTHPTTRHDAANKEVHAIAAKHDREYEKKLGYKVKPGEAYHSDTSWRLVPTWGAVLRDVNLPEVGGDTIWVDAALAYETLPEELKQRLEGKHVTHNFVPALELSGHEYPIVAHKIVRTHRETGQKILWVNFSQQPQILGIELSESRELLEEVLRQYKRPDVQARFSWRPGTVAFWDNRASVHFAVRNYGDFPRELHRILIADEPLWTDL</sequence>
<organism evidence="7 8">
    <name type="scientific">Novosphingobium resinovorum</name>
    <dbReference type="NCBI Taxonomy" id="158500"/>
    <lineage>
        <taxon>Bacteria</taxon>
        <taxon>Pseudomonadati</taxon>
        <taxon>Pseudomonadota</taxon>
        <taxon>Alphaproteobacteria</taxon>
        <taxon>Sphingomonadales</taxon>
        <taxon>Sphingomonadaceae</taxon>
        <taxon>Novosphingobium</taxon>
    </lineage>
</organism>
<evidence type="ECO:0000256" key="2">
    <source>
        <dbReference type="ARBA" id="ARBA00022723"/>
    </source>
</evidence>
<dbReference type="GO" id="GO:0016706">
    <property type="term" value="F:2-oxoglutarate-dependent dioxygenase activity"/>
    <property type="evidence" value="ECO:0007669"/>
    <property type="project" value="TreeGrafter"/>
</dbReference>